<dbReference type="AlphaFoldDB" id="A0A167K8E7"/>
<feature type="transmembrane region" description="Helical" evidence="1">
    <location>
        <begin position="72"/>
        <end position="90"/>
    </location>
</feature>
<proteinExistence type="predicted"/>
<sequence>MGSTDFGNFNKFCRDSTLPVCNVSAQHLTSNPRNHNAKSTQLLTDKRNQTGPWDGCQLTGIPLSGGRHLGNLGSILLAAIAILTSVFLLLKSDKKKAAVGRREMQLFLIGYIIISICEIFSVGEFPLSGKVRVAFSAIHIGMIIATTWILMLNAVIGYQLIDDGTVLSLSLVLASAAAFFIGTGYIALDTGFSFTGFWDSSYALPNRNLALYVLYQLVPLIFLVAFYVLEVILVLRILGEIRPMLYLTGAAVLFAIGQVFNYTISPHICNGTSGKIDGALFQTLFTLLSVVAVWAFWSSITEDDWSTQESTYP</sequence>
<protein>
    <submittedName>
        <fullName evidence="2">Chitin synthase export chaperone</fullName>
    </submittedName>
</protein>
<dbReference type="GO" id="GO:0005789">
    <property type="term" value="C:endoplasmic reticulum membrane"/>
    <property type="evidence" value="ECO:0007669"/>
    <property type="project" value="TreeGrafter"/>
</dbReference>
<feature type="transmembrane region" description="Helical" evidence="1">
    <location>
        <begin position="245"/>
        <end position="264"/>
    </location>
</feature>
<evidence type="ECO:0000256" key="1">
    <source>
        <dbReference type="SAM" id="Phobius"/>
    </source>
</evidence>
<evidence type="ECO:0000313" key="2">
    <source>
        <dbReference type="EMBL" id="OAA51367.1"/>
    </source>
</evidence>
<feature type="transmembrane region" description="Helical" evidence="1">
    <location>
        <begin position="106"/>
        <end position="127"/>
    </location>
</feature>
<dbReference type="PANTHER" id="PTHR35329:SF1">
    <property type="entry name" value="CHITIN SYNTHASE EXPORT CHAPERONE"/>
    <property type="match status" value="1"/>
</dbReference>
<dbReference type="Proteomes" id="UP000076863">
    <property type="component" value="Unassembled WGS sequence"/>
</dbReference>
<keyword evidence="3" id="KW-1185">Reference proteome</keyword>
<accession>A0A167K8E7</accession>
<feature type="transmembrane region" description="Helical" evidence="1">
    <location>
        <begin position="166"/>
        <end position="188"/>
    </location>
</feature>
<reference evidence="2 3" key="1">
    <citation type="journal article" date="2016" name="Genome Biol. Evol.">
        <title>Divergent and convergent evolution of fungal pathogenicity.</title>
        <authorList>
            <person name="Shang Y."/>
            <person name="Xiao G."/>
            <person name="Zheng P."/>
            <person name="Cen K."/>
            <person name="Zhan S."/>
            <person name="Wang C."/>
        </authorList>
    </citation>
    <scope>NUCLEOTIDE SEQUENCE [LARGE SCALE GENOMIC DNA]</scope>
    <source>
        <strain evidence="2 3">RCEF 3172</strain>
    </source>
</reference>
<feature type="transmembrane region" description="Helical" evidence="1">
    <location>
        <begin position="279"/>
        <end position="297"/>
    </location>
</feature>
<dbReference type="GO" id="GO:0051082">
    <property type="term" value="F:unfolded protein binding"/>
    <property type="evidence" value="ECO:0007669"/>
    <property type="project" value="TreeGrafter"/>
</dbReference>
<dbReference type="InterPro" id="IPR022057">
    <property type="entry name" value="Chs7"/>
</dbReference>
<dbReference type="EMBL" id="AZHA01000002">
    <property type="protein sequence ID" value="OAA51367.1"/>
    <property type="molecule type" value="Genomic_DNA"/>
</dbReference>
<feature type="transmembrane region" description="Helical" evidence="1">
    <location>
        <begin position="133"/>
        <end position="154"/>
    </location>
</feature>
<gene>
    <name evidence="2" type="ORF">BBO_01314</name>
</gene>
<feature type="transmembrane region" description="Helical" evidence="1">
    <location>
        <begin position="208"/>
        <end position="233"/>
    </location>
</feature>
<name>A0A167K8E7_9HYPO</name>
<keyword evidence="1" id="KW-0812">Transmembrane</keyword>
<evidence type="ECO:0000313" key="3">
    <source>
        <dbReference type="Proteomes" id="UP000076863"/>
    </source>
</evidence>
<dbReference type="GO" id="GO:0006457">
    <property type="term" value="P:protein folding"/>
    <property type="evidence" value="ECO:0007669"/>
    <property type="project" value="TreeGrafter"/>
</dbReference>
<organism evidence="2 3">
    <name type="scientific">Beauveria brongniartii RCEF 3172</name>
    <dbReference type="NCBI Taxonomy" id="1081107"/>
    <lineage>
        <taxon>Eukaryota</taxon>
        <taxon>Fungi</taxon>
        <taxon>Dikarya</taxon>
        <taxon>Ascomycota</taxon>
        <taxon>Pezizomycotina</taxon>
        <taxon>Sordariomycetes</taxon>
        <taxon>Hypocreomycetidae</taxon>
        <taxon>Hypocreales</taxon>
        <taxon>Cordycipitaceae</taxon>
        <taxon>Beauveria</taxon>
        <taxon>Beauveria brongniartii</taxon>
    </lineage>
</organism>
<dbReference type="PANTHER" id="PTHR35329">
    <property type="entry name" value="CHITIN SYNTHASE EXPORT CHAPERONE"/>
    <property type="match status" value="1"/>
</dbReference>
<keyword evidence="1" id="KW-1133">Transmembrane helix</keyword>
<dbReference type="Pfam" id="PF12271">
    <property type="entry name" value="Chs7"/>
    <property type="match status" value="1"/>
</dbReference>
<comment type="caution">
    <text evidence="2">The sequence shown here is derived from an EMBL/GenBank/DDBJ whole genome shotgun (WGS) entry which is preliminary data.</text>
</comment>
<dbReference type="OrthoDB" id="5582162at2759"/>
<keyword evidence="1" id="KW-0472">Membrane</keyword>